<evidence type="ECO:0000313" key="2">
    <source>
        <dbReference type="Proteomes" id="UP001234989"/>
    </source>
</evidence>
<dbReference type="EMBL" id="CP133615">
    <property type="protein sequence ID" value="WMV26816.1"/>
    <property type="molecule type" value="Genomic_DNA"/>
</dbReference>
<dbReference type="AlphaFoldDB" id="A0AAF0QUC4"/>
<evidence type="ECO:0008006" key="3">
    <source>
        <dbReference type="Google" id="ProtNLM"/>
    </source>
</evidence>
<organism evidence="1 2">
    <name type="scientific">Solanum verrucosum</name>
    <dbReference type="NCBI Taxonomy" id="315347"/>
    <lineage>
        <taxon>Eukaryota</taxon>
        <taxon>Viridiplantae</taxon>
        <taxon>Streptophyta</taxon>
        <taxon>Embryophyta</taxon>
        <taxon>Tracheophyta</taxon>
        <taxon>Spermatophyta</taxon>
        <taxon>Magnoliopsida</taxon>
        <taxon>eudicotyledons</taxon>
        <taxon>Gunneridae</taxon>
        <taxon>Pentapetalae</taxon>
        <taxon>asterids</taxon>
        <taxon>lamiids</taxon>
        <taxon>Solanales</taxon>
        <taxon>Solanaceae</taxon>
        <taxon>Solanoideae</taxon>
        <taxon>Solaneae</taxon>
        <taxon>Solanum</taxon>
    </lineage>
</organism>
<keyword evidence="2" id="KW-1185">Reference proteome</keyword>
<evidence type="ECO:0000313" key="1">
    <source>
        <dbReference type="EMBL" id="WMV26816.1"/>
    </source>
</evidence>
<accession>A0AAF0QUC4</accession>
<reference evidence="1" key="1">
    <citation type="submission" date="2023-08" db="EMBL/GenBank/DDBJ databases">
        <title>A de novo genome assembly of Solanum verrucosum Schlechtendal, a Mexican diploid species geographically isolated from the other diploid A-genome species in potato relatives.</title>
        <authorList>
            <person name="Hosaka K."/>
        </authorList>
    </citation>
    <scope>NUCLEOTIDE SEQUENCE</scope>
    <source>
        <tissue evidence="1">Young leaves</tissue>
    </source>
</reference>
<dbReference type="Proteomes" id="UP001234989">
    <property type="component" value="Chromosome 4"/>
</dbReference>
<protein>
    <recommendedName>
        <fullName evidence="3">Reverse transcriptase zinc-binding domain-containing protein</fullName>
    </recommendedName>
</protein>
<name>A0AAF0QUC4_SOLVR</name>
<sequence>MPSKITEALFSWEIARAGVVDRNRWRMVLACIWWTIWKQRNSRCFENSNHTVEKIKLNCKLFCFWCNQIYPEDLLLFARGDLRSVSTLHQTFKQFSDASGLQADLQKKALYTLVELL</sequence>
<proteinExistence type="predicted"/>
<gene>
    <name evidence="1" type="ORF">MTR67_020201</name>
</gene>